<sequence>MSKLTRITVSAEIDARTHDLLRQVTMATGRSEAEFVAEAVQRAAESDADYLAFIQKGVDSADRGELIPHAQVMAELDAMIAKQRARCST</sequence>
<keyword evidence="2" id="KW-1185">Reference proteome</keyword>
<dbReference type="Proteomes" id="UP001058533">
    <property type="component" value="Chromosome"/>
</dbReference>
<evidence type="ECO:0000313" key="1">
    <source>
        <dbReference type="EMBL" id="UUL81875.1"/>
    </source>
</evidence>
<dbReference type="Gene3D" id="6.20.450.20">
    <property type="match status" value="1"/>
</dbReference>
<protein>
    <submittedName>
        <fullName evidence="1">CopG family transcriptional regulator</fullName>
    </submittedName>
</protein>
<organism evidence="1 2">
    <name type="scientific">Sphingomonas qomolangmaensis</name>
    <dbReference type="NCBI Taxonomy" id="2918765"/>
    <lineage>
        <taxon>Bacteria</taxon>
        <taxon>Pseudomonadati</taxon>
        <taxon>Pseudomonadota</taxon>
        <taxon>Alphaproteobacteria</taxon>
        <taxon>Sphingomonadales</taxon>
        <taxon>Sphingomonadaceae</taxon>
        <taxon>Sphingomonas</taxon>
    </lineage>
</organism>
<name>A0ABY5L4H4_9SPHN</name>
<reference evidence="1" key="1">
    <citation type="submission" date="2022-07" db="EMBL/GenBank/DDBJ databases">
        <title>Sphingomonas sp. nov., a novel bacterium isolated from the north slope of the Mount Everest.</title>
        <authorList>
            <person name="Cui X."/>
            <person name="Liu Y."/>
        </authorList>
    </citation>
    <scope>NUCLEOTIDE SEQUENCE</scope>
    <source>
        <strain evidence="1">S5-59</strain>
    </source>
</reference>
<dbReference type="EMBL" id="CP101740">
    <property type="protein sequence ID" value="UUL81875.1"/>
    <property type="molecule type" value="Genomic_DNA"/>
</dbReference>
<proteinExistence type="predicted"/>
<gene>
    <name evidence="1" type="ORF">NMP03_11815</name>
</gene>
<accession>A0ABY5L4H4</accession>
<evidence type="ECO:0000313" key="2">
    <source>
        <dbReference type="Proteomes" id="UP001058533"/>
    </source>
</evidence>
<dbReference type="RefSeq" id="WP_256505614.1">
    <property type="nucleotide sequence ID" value="NZ_CP101740.1"/>
</dbReference>